<dbReference type="InterPro" id="IPR027417">
    <property type="entry name" value="P-loop_NTPase"/>
</dbReference>
<evidence type="ECO:0000256" key="2">
    <source>
        <dbReference type="ARBA" id="ARBA00022741"/>
    </source>
</evidence>
<dbReference type="InterPro" id="IPR003439">
    <property type="entry name" value="ABC_transporter-like_ATP-bd"/>
</dbReference>
<evidence type="ECO:0000313" key="8">
    <source>
        <dbReference type="Proteomes" id="UP000014977"/>
    </source>
</evidence>
<dbReference type="AlphaFoldDB" id="S7TSD1"/>
<reference evidence="7 8" key="1">
    <citation type="journal article" date="2013" name="Genome Announc.">
        <title>Draft genome sequences for three mercury-methylating, sulfate-reducing bacteria.</title>
        <authorList>
            <person name="Brown S.D."/>
            <person name="Hurt R.A.Jr."/>
            <person name="Gilmour C.C."/>
            <person name="Elias D.A."/>
        </authorList>
    </citation>
    <scope>NUCLEOTIDE SEQUENCE [LARGE SCALE GENOMIC DNA]</scope>
    <source>
        <strain evidence="7 8">DSM 2059</strain>
    </source>
</reference>
<organism evidence="7 8">
    <name type="scientific">Desulfococcus multivorans DSM 2059</name>
    <dbReference type="NCBI Taxonomy" id="1121405"/>
    <lineage>
        <taxon>Bacteria</taxon>
        <taxon>Pseudomonadati</taxon>
        <taxon>Thermodesulfobacteriota</taxon>
        <taxon>Desulfobacteria</taxon>
        <taxon>Desulfobacterales</taxon>
        <taxon>Desulfococcaceae</taxon>
        <taxon>Desulfococcus</taxon>
    </lineage>
</organism>
<evidence type="ECO:0000259" key="6">
    <source>
        <dbReference type="PROSITE" id="PS50893"/>
    </source>
</evidence>
<comment type="function">
    <text evidence="5">Part of the ABC transporter complex HmuTUV involved in hemin import. Responsible for energy coupling to the transport system.</text>
</comment>
<protein>
    <submittedName>
        <fullName evidence="7">ABC transporter related protein</fullName>
    </submittedName>
</protein>
<dbReference type="PANTHER" id="PTHR42794:SF1">
    <property type="entry name" value="HEMIN IMPORT ATP-BINDING PROTEIN HMUV"/>
    <property type="match status" value="1"/>
</dbReference>
<dbReference type="EMBL" id="ATHJ01000087">
    <property type="protein sequence ID" value="EPR39921.1"/>
    <property type="molecule type" value="Genomic_DNA"/>
</dbReference>
<dbReference type="InterPro" id="IPR017871">
    <property type="entry name" value="ABC_transporter-like_CS"/>
</dbReference>
<keyword evidence="1" id="KW-0813">Transport</keyword>
<evidence type="ECO:0000313" key="7">
    <source>
        <dbReference type="EMBL" id="EPR39921.1"/>
    </source>
</evidence>
<accession>S7TSD1</accession>
<evidence type="ECO:0000256" key="4">
    <source>
        <dbReference type="ARBA" id="ARBA00022967"/>
    </source>
</evidence>
<dbReference type="PROSITE" id="PS00211">
    <property type="entry name" value="ABC_TRANSPORTER_1"/>
    <property type="match status" value="1"/>
</dbReference>
<dbReference type="PROSITE" id="PS50893">
    <property type="entry name" value="ABC_TRANSPORTER_2"/>
    <property type="match status" value="1"/>
</dbReference>
<dbReference type="Gene3D" id="3.40.50.300">
    <property type="entry name" value="P-loop containing nucleotide triphosphate hydrolases"/>
    <property type="match status" value="1"/>
</dbReference>
<name>S7TSD1_DESML</name>
<keyword evidence="2" id="KW-0547">Nucleotide-binding</keyword>
<dbReference type="Proteomes" id="UP000014977">
    <property type="component" value="Unassembled WGS sequence"/>
</dbReference>
<dbReference type="InterPro" id="IPR003593">
    <property type="entry name" value="AAA+_ATPase"/>
</dbReference>
<dbReference type="Pfam" id="PF00005">
    <property type="entry name" value="ABC_tran"/>
    <property type="match status" value="1"/>
</dbReference>
<dbReference type="GO" id="GO:0016887">
    <property type="term" value="F:ATP hydrolysis activity"/>
    <property type="evidence" value="ECO:0007669"/>
    <property type="project" value="InterPro"/>
</dbReference>
<gene>
    <name evidence="7" type="ORF">dsmv_2494</name>
</gene>
<evidence type="ECO:0000256" key="3">
    <source>
        <dbReference type="ARBA" id="ARBA00022840"/>
    </source>
</evidence>
<dbReference type="eggNOG" id="COG1120">
    <property type="taxonomic scope" value="Bacteria"/>
</dbReference>
<keyword evidence="8" id="KW-1185">Reference proteome</keyword>
<keyword evidence="4" id="KW-1278">Translocase</keyword>
<evidence type="ECO:0000256" key="1">
    <source>
        <dbReference type="ARBA" id="ARBA00022448"/>
    </source>
</evidence>
<keyword evidence="3" id="KW-0067">ATP-binding</keyword>
<dbReference type="PANTHER" id="PTHR42794">
    <property type="entry name" value="HEMIN IMPORT ATP-BINDING PROTEIN HMUV"/>
    <property type="match status" value="1"/>
</dbReference>
<sequence>MTPGMTRPALEVRHFSHGYRETPVLKDLSFAVDRGDFFILIGPNGSGKTTLMKALAGIIPAAGSLKVLGRPVESYSRKALARHIAWVPQQLPLDFPFSVREMVLMGRAPHQGILGFETREDMAVAERIMAVTDIGPLADRKLNCLSGGELQRVFIAKALCQEPDILLLDEPTAFLDLAHQIQVMDLLEQLKQERGITIVMVSHDLNLAAMYGDRLLLMRDGGILSLGSPNAVLTFSLLEAAYGCVLLTEKSPLGDFPRVTTVPGRIAKRAVNRLCRQADGLDAVAGDPSREE</sequence>
<dbReference type="GO" id="GO:0005524">
    <property type="term" value="F:ATP binding"/>
    <property type="evidence" value="ECO:0007669"/>
    <property type="project" value="UniProtKB-KW"/>
</dbReference>
<dbReference type="SMART" id="SM00382">
    <property type="entry name" value="AAA"/>
    <property type="match status" value="1"/>
</dbReference>
<feature type="domain" description="ABC transporter" evidence="6">
    <location>
        <begin position="10"/>
        <end position="245"/>
    </location>
</feature>
<dbReference type="STRING" id="897.B2D07_01905"/>
<dbReference type="SUPFAM" id="SSF52540">
    <property type="entry name" value="P-loop containing nucleoside triphosphate hydrolases"/>
    <property type="match status" value="1"/>
</dbReference>
<comment type="caution">
    <text evidence="7">The sequence shown here is derived from an EMBL/GenBank/DDBJ whole genome shotgun (WGS) entry which is preliminary data.</text>
</comment>
<dbReference type="CDD" id="cd03214">
    <property type="entry name" value="ABC_Iron-Siderophores_B12_Hemin"/>
    <property type="match status" value="1"/>
</dbReference>
<proteinExistence type="predicted"/>
<evidence type="ECO:0000256" key="5">
    <source>
        <dbReference type="ARBA" id="ARBA00037066"/>
    </source>
</evidence>
<dbReference type="FunFam" id="3.40.50.300:FF:000134">
    <property type="entry name" value="Iron-enterobactin ABC transporter ATP-binding protein"/>
    <property type="match status" value="1"/>
</dbReference>